<dbReference type="InterPro" id="IPR023091">
    <property type="entry name" value="MetalPrtase_cat_dom_sf_prd"/>
</dbReference>
<keyword evidence="4" id="KW-0479">Metal-binding</keyword>
<dbReference type="HAMAP" id="MF_00009">
    <property type="entry name" value="Endoribonucl_YbeY"/>
    <property type="match status" value="1"/>
</dbReference>
<evidence type="ECO:0000313" key="9">
    <source>
        <dbReference type="Proteomes" id="UP001151518"/>
    </source>
</evidence>
<keyword evidence="3" id="KW-0540">Nuclease</keyword>
<dbReference type="OrthoDB" id="27226at2759"/>
<evidence type="ECO:0000256" key="3">
    <source>
        <dbReference type="ARBA" id="ARBA00022722"/>
    </source>
</evidence>
<dbReference type="GO" id="GO:0046872">
    <property type="term" value="F:metal ion binding"/>
    <property type="evidence" value="ECO:0007669"/>
    <property type="project" value="UniProtKB-KW"/>
</dbReference>
<proteinExistence type="inferred from homology"/>
<evidence type="ECO:0000256" key="2">
    <source>
        <dbReference type="ARBA" id="ARBA00010875"/>
    </source>
</evidence>
<keyword evidence="7" id="KW-0862">Zinc</keyword>
<evidence type="ECO:0000256" key="7">
    <source>
        <dbReference type="ARBA" id="ARBA00022833"/>
    </source>
</evidence>
<dbReference type="InterPro" id="IPR020549">
    <property type="entry name" value="YbeY_CS"/>
</dbReference>
<comment type="caution">
    <text evidence="8">The sequence shown here is derived from an EMBL/GenBank/DDBJ whole genome shotgun (WGS) entry which is preliminary data.</text>
</comment>
<organism evidence="8 9">
    <name type="scientific">Coemansia spiralis</name>
    <dbReference type="NCBI Taxonomy" id="417178"/>
    <lineage>
        <taxon>Eukaryota</taxon>
        <taxon>Fungi</taxon>
        <taxon>Fungi incertae sedis</taxon>
        <taxon>Zoopagomycota</taxon>
        <taxon>Kickxellomycotina</taxon>
        <taxon>Kickxellomycetes</taxon>
        <taxon>Kickxellales</taxon>
        <taxon>Kickxellaceae</taxon>
        <taxon>Coemansia</taxon>
    </lineage>
</organism>
<dbReference type="Gene3D" id="3.40.390.30">
    <property type="entry name" value="Metalloproteases ('zincins'), catalytic domain"/>
    <property type="match status" value="1"/>
</dbReference>
<dbReference type="Proteomes" id="UP001151518">
    <property type="component" value="Unassembled WGS sequence"/>
</dbReference>
<accession>A0A9W8G490</accession>
<dbReference type="SUPFAM" id="SSF55486">
    <property type="entry name" value="Metalloproteases ('zincins'), catalytic domain"/>
    <property type="match status" value="1"/>
</dbReference>
<keyword evidence="6" id="KW-0378">Hydrolase</keyword>
<dbReference type="Pfam" id="PF02130">
    <property type="entry name" value="YbeY"/>
    <property type="match status" value="1"/>
</dbReference>
<dbReference type="EMBL" id="JANBTW010000058">
    <property type="protein sequence ID" value="KAJ2674364.1"/>
    <property type="molecule type" value="Genomic_DNA"/>
</dbReference>
<evidence type="ECO:0000313" key="8">
    <source>
        <dbReference type="EMBL" id="KAJ2674364.1"/>
    </source>
</evidence>
<reference evidence="8" key="1">
    <citation type="submission" date="2022-07" db="EMBL/GenBank/DDBJ databases">
        <title>Phylogenomic reconstructions and comparative analyses of Kickxellomycotina fungi.</title>
        <authorList>
            <person name="Reynolds N.K."/>
            <person name="Stajich J.E."/>
            <person name="Barry K."/>
            <person name="Grigoriev I.V."/>
            <person name="Crous P."/>
            <person name="Smith M.E."/>
        </authorList>
    </citation>
    <scope>NUCLEOTIDE SEQUENCE</scope>
    <source>
        <strain evidence="8">NRRL 3115</strain>
    </source>
</reference>
<sequence>MVLLLNQQRAVWLPLRTIRHQMERLLVCGGYADWDIGVHFVDNARIRQLNLQYRNRDKPTDILSFPFHTTKTPEADLPQMPSEDERNLGDMFLAMPYILQQCKDENDRVAAHLPVLLAHGMCHLMGYDHESDADYEAMRKREFEILNKFYSRF</sequence>
<gene>
    <name evidence="8" type="ORF">GGI25_004385</name>
</gene>
<evidence type="ECO:0000256" key="5">
    <source>
        <dbReference type="ARBA" id="ARBA00022759"/>
    </source>
</evidence>
<evidence type="ECO:0000256" key="4">
    <source>
        <dbReference type="ARBA" id="ARBA00022723"/>
    </source>
</evidence>
<dbReference type="PANTHER" id="PTHR46986:SF1">
    <property type="entry name" value="ENDORIBONUCLEASE YBEY, CHLOROPLASTIC"/>
    <property type="match status" value="1"/>
</dbReference>
<keyword evidence="5" id="KW-0255">Endonuclease</keyword>
<comment type="similarity">
    <text evidence="2">Belongs to the endoribonuclease YbeY family.</text>
</comment>
<dbReference type="AlphaFoldDB" id="A0A9W8G490"/>
<dbReference type="InterPro" id="IPR002036">
    <property type="entry name" value="YbeY"/>
</dbReference>
<comment type="cofactor">
    <cofactor evidence="1">
        <name>Zn(2+)</name>
        <dbReference type="ChEBI" id="CHEBI:29105"/>
    </cofactor>
</comment>
<evidence type="ECO:0000256" key="1">
    <source>
        <dbReference type="ARBA" id="ARBA00001947"/>
    </source>
</evidence>
<dbReference type="PROSITE" id="PS01306">
    <property type="entry name" value="UPF0054"/>
    <property type="match status" value="1"/>
</dbReference>
<dbReference type="NCBIfam" id="TIGR00043">
    <property type="entry name" value="rRNA maturation RNase YbeY"/>
    <property type="match status" value="1"/>
</dbReference>
<dbReference type="GO" id="GO:0004519">
    <property type="term" value="F:endonuclease activity"/>
    <property type="evidence" value="ECO:0007669"/>
    <property type="project" value="UniProtKB-KW"/>
</dbReference>
<name>A0A9W8G490_9FUNG</name>
<dbReference type="GO" id="GO:0006364">
    <property type="term" value="P:rRNA processing"/>
    <property type="evidence" value="ECO:0007669"/>
    <property type="project" value="InterPro"/>
</dbReference>
<dbReference type="GO" id="GO:0004222">
    <property type="term" value="F:metalloendopeptidase activity"/>
    <property type="evidence" value="ECO:0007669"/>
    <property type="project" value="InterPro"/>
</dbReference>
<evidence type="ECO:0000256" key="6">
    <source>
        <dbReference type="ARBA" id="ARBA00022801"/>
    </source>
</evidence>
<protein>
    <submittedName>
        <fullName evidence="8">Uncharacterized protein</fullName>
    </submittedName>
</protein>
<dbReference type="PANTHER" id="PTHR46986">
    <property type="entry name" value="ENDORIBONUCLEASE YBEY, CHLOROPLASTIC"/>
    <property type="match status" value="1"/>
</dbReference>